<dbReference type="EMBL" id="EF082093">
    <property type="protein sequence ID" value="ABK21471.1"/>
    <property type="molecule type" value="mRNA"/>
</dbReference>
<dbReference type="EC" id="1.14.99.n4" evidence="6"/>
<keyword evidence="2 8" id="KW-0479">Metal-binding</keyword>
<evidence type="ECO:0000256" key="6">
    <source>
        <dbReference type="ARBA" id="ARBA00039084"/>
    </source>
</evidence>
<feature type="binding site" evidence="8">
    <location>
        <position position="54"/>
    </location>
    <ligand>
        <name>Fe cation</name>
        <dbReference type="ChEBI" id="CHEBI:24875"/>
        <note>catalytic</note>
    </ligand>
</feature>
<dbReference type="GO" id="GO:0010436">
    <property type="term" value="F:carotenoid dioxygenase activity"/>
    <property type="evidence" value="ECO:0007669"/>
    <property type="project" value="TreeGrafter"/>
</dbReference>
<evidence type="ECO:0000256" key="3">
    <source>
        <dbReference type="ARBA" id="ARBA00022964"/>
    </source>
</evidence>
<dbReference type="PANTHER" id="PTHR10543:SF89">
    <property type="entry name" value="CAROTENOID 9,10(9',10')-CLEAVAGE DIOXYGENASE 1"/>
    <property type="match status" value="1"/>
</dbReference>
<feature type="binding site" evidence="8">
    <location>
        <position position="313"/>
    </location>
    <ligand>
        <name>Fe cation</name>
        <dbReference type="ChEBI" id="CHEBI:24875"/>
        <note>catalytic</note>
    </ligand>
</feature>
<dbReference type="PANTHER" id="PTHR10543">
    <property type="entry name" value="BETA-CAROTENE DIOXYGENASE"/>
    <property type="match status" value="1"/>
</dbReference>
<comment type="catalytic activity">
    <reaction evidence="7">
        <text>all-trans-zeaxanthin + 2 O2 = 4,9-dimethyldodeca-2,4,6,8,10-pentaenedial + 2 (3R)-hydroxy-beta-ionone</text>
        <dbReference type="Rhea" id="RHEA:26393"/>
        <dbReference type="ChEBI" id="CHEBI:15379"/>
        <dbReference type="ChEBI" id="CHEBI:27547"/>
        <dbReference type="ChEBI" id="CHEBI:53171"/>
        <dbReference type="ChEBI" id="CHEBI:53173"/>
        <dbReference type="EC" id="1.14.99.n4"/>
    </reaction>
</comment>
<comment type="cofactor">
    <cofactor evidence="8">
        <name>Fe(2+)</name>
        <dbReference type="ChEBI" id="CHEBI:29033"/>
    </cofactor>
    <text evidence="8">Binds 1 Fe(2+) ion per subunit.</text>
</comment>
<dbReference type="GO" id="GO:0016121">
    <property type="term" value="P:carotene catabolic process"/>
    <property type="evidence" value="ECO:0007669"/>
    <property type="project" value="TreeGrafter"/>
</dbReference>
<accession>A9NLG0</accession>
<reference evidence="9" key="1">
    <citation type="journal article" date="2008" name="BMC Genomics">
        <title>A conifer genomics resource of 200,000 spruce (Picea spp.) ESTs and 6,464 high-quality, sequence-finished full-length cDNAs for Sitka spruce (Picea sitchensis).</title>
        <authorList>
            <person name="Ralph S.G."/>
            <person name="Chun H.J."/>
            <person name="Kolosova N."/>
            <person name="Cooper D."/>
            <person name="Oddy C."/>
            <person name="Ritland C.E."/>
            <person name="Kirkpatrick R."/>
            <person name="Moore R."/>
            <person name="Barber S."/>
            <person name="Holt R.A."/>
            <person name="Jones S.J."/>
            <person name="Marra M.A."/>
            <person name="Douglas C.J."/>
            <person name="Ritland K."/>
            <person name="Bohlmann J."/>
        </authorList>
    </citation>
    <scope>NUCLEOTIDE SEQUENCE</scope>
    <source>
        <tissue evidence="9">Green portion of the leader tissue</tissue>
    </source>
</reference>
<proteinExistence type="evidence at transcript level"/>
<feature type="binding site" evidence="8">
    <location>
        <position position="102"/>
    </location>
    <ligand>
        <name>Fe cation</name>
        <dbReference type="ChEBI" id="CHEBI:24875"/>
        <note>catalytic</note>
    </ligand>
</feature>
<name>A9NLG0_PICSI</name>
<evidence type="ECO:0000256" key="7">
    <source>
        <dbReference type="ARBA" id="ARBA00048709"/>
    </source>
</evidence>
<evidence type="ECO:0000256" key="5">
    <source>
        <dbReference type="ARBA" id="ARBA00023004"/>
    </source>
</evidence>
<evidence type="ECO:0000313" key="9">
    <source>
        <dbReference type="EMBL" id="ABK21471.1"/>
    </source>
</evidence>
<evidence type="ECO:0000256" key="4">
    <source>
        <dbReference type="ARBA" id="ARBA00023002"/>
    </source>
</evidence>
<keyword evidence="5 8" id="KW-0408">Iron</keyword>
<protein>
    <recommendedName>
        <fullName evidence="6">carotenoid 9,10-dioxygenase</fullName>
        <ecNumber evidence="6">1.14.99.n4</ecNumber>
    </recommendedName>
</protein>
<dbReference type="GO" id="GO:0046872">
    <property type="term" value="F:metal ion binding"/>
    <property type="evidence" value="ECO:0007669"/>
    <property type="project" value="UniProtKB-KW"/>
</dbReference>
<keyword evidence="3" id="KW-0223">Dioxygenase</keyword>
<evidence type="ECO:0000256" key="1">
    <source>
        <dbReference type="ARBA" id="ARBA00006787"/>
    </source>
</evidence>
<keyword evidence="4" id="KW-0560">Oxidoreductase</keyword>
<evidence type="ECO:0000256" key="2">
    <source>
        <dbReference type="ARBA" id="ARBA00022723"/>
    </source>
</evidence>
<organism evidence="9">
    <name type="scientific">Picea sitchensis</name>
    <name type="common">Sitka spruce</name>
    <name type="synonym">Pinus sitchensis</name>
    <dbReference type="NCBI Taxonomy" id="3332"/>
    <lineage>
        <taxon>Eukaryota</taxon>
        <taxon>Viridiplantae</taxon>
        <taxon>Streptophyta</taxon>
        <taxon>Embryophyta</taxon>
        <taxon>Tracheophyta</taxon>
        <taxon>Spermatophyta</taxon>
        <taxon>Pinopsida</taxon>
        <taxon>Pinidae</taxon>
        <taxon>Conifers I</taxon>
        <taxon>Pinales</taxon>
        <taxon>Pinaceae</taxon>
        <taxon>Picea</taxon>
    </lineage>
</organism>
<dbReference type="Pfam" id="PF03055">
    <property type="entry name" value="RPE65"/>
    <property type="match status" value="2"/>
</dbReference>
<dbReference type="InterPro" id="IPR004294">
    <property type="entry name" value="Carotenoid_Oase"/>
</dbReference>
<dbReference type="GO" id="GO:0009570">
    <property type="term" value="C:chloroplast stroma"/>
    <property type="evidence" value="ECO:0007669"/>
    <property type="project" value="TreeGrafter"/>
</dbReference>
<comment type="similarity">
    <text evidence="1">Belongs to the carotenoid oxygenase family.</text>
</comment>
<sequence>MGTGNTALVYHHGRLLALNEGDKPYALKVLEDGDLQTLGLMDYDKRLTHSFTAHPKVDPVTGEMFTFGYQFTAPYVTYHVVTKEGYMLDPVPITISEPVMMHDFAITENYAIFMDLPLYFRPKPMLGRTVLKLFFTLVDYQTLILRWLQGLSEKGWATIEMNCGYEIRFNLNTGEASQKKLSESAVDFPRINEKYIGRKQRFVYATRLDSLAKVEGIVKFDLQLEPEVGKEQIEVGGNVKGIFQFGHGRYGSEAIFVPRESDVGLEEDDGYLICFVHDENTRKSEVNVIDAKTMSSEPVAVVPLPARVPYGFHAFFVTEEQLKYQV</sequence>
<dbReference type="AlphaFoldDB" id="A9NLG0"/>
<evidence type="ECO:0000256" key="8">
    <source>
        <dbReference type="PIRSR" id="PIRSR604294-1"/>
    </source>
</evidence>